<reference evidence="6 7" key="1">
    <citation type="submission" date="2021-11" db="EMBL/GenBank/DDBJ databases">
        <title>Genomic of Niabella pedocola.</title>
        <authorList>
            <person name="Wu T."/>
        </authorList>
    </citation>
    <scope>NUCLEOTIDE SEQUENCE [LARGE SCALE GENOMIC DNA]</scope>
    <source>
        <strain evidence="6 7">JCM 31011</strain>
    </source>
</reference>
<dbReference type="SMART" id="SM00387">
    <property type="entry name" value="HATPase_c"/>
    <property type="match status" value="1"/>
</dbReference>
<dbReference type="PRINTS" id="PR00344">
    <property type="entry name" value="BCTRLSENSOR"/>
</dbReference>
<keyword evidence="6" id="KW-0418">Kinase</keyword>
<dbReference type="InterPro" id="IPR005467">
    <property type="entry name" value="His_kinase_dom"/>
</dbReference>
<organism evidence="6 7">
    <name type="scientific">Niabella pedocola</name>
    <dbReference type="NCBI Taxonomy" id="1752077"/>
    <lineage>
        <taxon>Bacteria</taxon>
        <taxon>Pseudomonadati</taxon>
        <taxon>Bacteroidota</taxon>
        <taxon>Chitinophagia</taxon>
        <taxon>Chitinophagales</taxon>
        <taxon>Chitinophagaceae</taxon>
        <taxon>Niabella</taxon>
    </lineage>
</organism>
<keyword evidence="4" id="KW-0812">Transmembrane</keyword>
<evidence type="ECO:0000256" key="4">
    <source>
        <dbReference type="SAM" id="Phobius"/>
    </source>
</evidence>
<accession>A0ABS8PPU2</accession>
<feature type="transmembrane region" description="Helical" evidence="4">
    <location>
        <begin position="155"/>
        <end position="171"/>
    </location>
</feature>
<dbReference type="PROSITE" id="PS50109">
    <property type="entry name" value="HIS_KIN"/>
    <property type="match status" value="1"/>
</dbReference>
<keyword evidence="6" id="KW-0808">Transferase</keyword>
<evidence type="ECO:0000256" key="2">
    <source>
        <dbReference type="ARBA" id="ARBA00012438"/>
    </source>
</evidence>
<comment type="catalytic activity">
    <reaction evidence="1">
        <text>ATP + protein L-histidine = ADP + protein N-phospho-L-histidine.</text>
        <dbReference type="EC" id="2.7.13.3"/>
    </reaction>
</comment>
<dbReference type="Proteomes" id="UP001199816">
    <property type="component" value="Unassembled WGS sequence"/>
</dbReference>
<dbReference type="CDD" id="cd00082">
    <property type="entry name" value="HisKA"/>
    <property type="match status" value="1"/>
</dbReference>
<keyword evidence="7" id="KW-1185">Reference proteome</keyword>
<feature type="transmembrane region" description="Helical" evidence="4">
    <location>
        <begin position="81"/>
        <end position="102"/>
    </location>
</feature>
<feature type="transmembrane region" description="Helical" evidence="4">
    <location>
        <begin position="108"/>
        <end position="125"/>
    </location>
</feature>
<dbReference type="InterPro" id="IPR036890">
    <property type="entry name" value="HATPase_C_sf"/>
</dbReference>
<dbReference type="EMBL" id="JAJNEC010000005">
    <property type="protein sequence ID" value="MCD2423118.1"/>
    <property type="molecule type" value="Genomic_DNA"/>
</dbReference>
<feature type="transmembrane region" description="Helical" evidence="4">
    <location>
        <begin position="210"/>
        <end position="228"/>
    </location>
</feature>
<dbReference type="Pfam" id="PF02518">
    <property type="entry name" value="HATPase_c"/>
    <property type="match status" value="1"/>
</dbReference>
<dbReference type="SUPFAM" id="SSF55874">
    <property type="entry name" value="ATPase domain of HSP90 chaperone/DNA topoisomerase II/histidine kinase"/>
    <property type="match status" value="1"/>
</dbReference>
<dbReference type="PANTHER" id="PTHR43547">
    <property type="entry name" value="TWO-COMPONENT HISTIDINE KINASE"/>
    <property type="match status" value="1"/>
</dbReference>
<dbReference type="GO" id="GO:0016301">
    <property type="term" value="F:kinase activity"/>
    <property type="evidence" value="ECO:0007669"/>
    <property type="project" value="UniProtKB-KW"/>
</dbReference>
<keyword evidence="4" id="KW-1133">Transmembrane helix</keyword>
<dbReference type="InterPro" id="IPR036097">
    <property type="entry name" value="HisK_dim/P_sf"/>
</dbReference>
<comment type="caution">
    <text evidence="6">The sequence shown here is derived from an EMBL/GenBank/DDBJ whole genome shotgun (WGS) entry which is preliminary data.</text>
</comment>
<keyword evidence="3" id="KW-0597">Phosphoprotein</keyword>
<evidence type="ECO:0000313" key="7">
    <source>
        <dbReference type="Proteomes" id="UP001199816"/>
    </source>
</evidence>
<evidence type="ECO:0000259" key="5">
    <source>
        <dbReference type="PROSITE" id="PS50109"/>
    </source>
</evidence>
<dbReference type="RefSeq" id="WP_231004385.1">
    <property type="nucleotide sequence ID" value="NZ_JAJNEC010000005.1"/>
</dbReference>
<sequence>MFRYCCFCHTPGSAVLLVFKQRLFYYRIWDEQIKIIGLSLFLMATRAKQLLLKYVNKVWNGVVNVGVLPAMPYVESRRTKLLNLLALPCIPFMIFYAIVNFIQDRPVLAILNLANALSALMVFAMHRWRMYLGARLVLIGANLLIYTFTGMFFHNGAQYFLLNILVIAILVNDNVRVVIGLSLVIIAAHLFILFFPQPAIFGAPVPEERVWSNVATALLFVILALFFFKSIQSDYEREIEGQRHALTVMNRDKERLFSVVAHDIRSPIATLDALLEQFRSGLLNGEEMQAATAVLHDRVSQLSGTLDNLLRWSARGMQGIQMTPRNFLLLPLLGEVTRFFEPVTQQKKIQTDIRIGADTVLYADRDQISVVLRNLFSNAVKFSFSGGSVNITAEEQDDQVAIIITDHGMGMDAERLKKMFHGPQDPAYGTVGERGAGVGLLLCTEFVRQNKGMIDVESAPGKGTRFTVWLPKGSNA</sequence>
<dbReference type="SUPFAM" id="SSF47384">
    <property type="entry name" value="Homodimeric domain of signal transducing histidine kinase"/>
    <property type="match status" value="1"/>
</dbReference>
<protein>
    <recommendedName>
        <fullName evidence="2">histidine kinase</fullName>
        <ecNumber evidence="2">2.7.13.3</ecNumber>
    </recommendedName>
</protein>
<proteinExistence type="predicted"/>
<dbReference type="InterPro" id="IPR003594">
    <property type="entry name" value="HATPase_dom"/>
</dbReference>
<gene>
    <name evidence="6" type="ORF">LQ567_10115</name>
</gene>
<feature type="transmembrane region" description="Helical" evidence="4">
    <location>
        <begin position="132"/>
        <end position="149"/>
    </location>
</feature>
<dbReference type="SMART" id="SM00388">
    <property type="entry name" value="HisKA"/>
    <property type="match status" value="1"/>
</dbReference>
<dbReference type="InterPro" id="IPR003661">
    <property type="entry name" value="HisK_dim/P_dom"/>
</dbReference>
<dbReference type="EC" id="2.7.13.3" evidence="2"/>
<dbReference type="Gene3D" id="3.30.565.10">
    <property type="entry name" value="Histidine kinase-like ATPase, C-terminal domain"/>
    <property type="match status" value="1"/>
</dbReference>
<feature type="transmembrane region" description="Helical" evidence="4">
    <location>
        <begin position="178"/>
        <end position="198"/>
    </location>
</feature>
<evidence type="ECO:0000256" key="3">
    <source>
        <dbReference type="ARBA" id="ARBA00022553"/>
    </source>
</evidence>
<evidence type="ECO:0000313" key="6">
    <source>
        <dbReference type="EMBL" id="MCD2423118.1"/>
    </source>
</evidence>
<dbReference type="Gene3D" id="1.10.287.130">
    <property type="match status" value="1"/>
</dbReference>
<name>A0ABS8PPU2_9BACT</name>
<dbReference type="PANTHER" id="PTHR43547:SF2">
    <property type="entry name" value="HYBRID SIGNAL TRANSDUCTION HISTIDINE KINASE C"/>
    <property type="match status" value="1"/>
</dbReference>
<feature type="domain" description="Histidine kinase" evidence="5">
    <location>
        <begin position="259"/>
        <end position="474"/>
    </location>
</feature>
<evidence type="ECO:0000256" key="1">
    <source>
        <dbReference type="ARBA" id="ARBA00000085"/>
    </source>
</evidence>
<dbReference type="InterPro" id="IPR004358">
    <property type="entry name" value="Sig_transdc_His_kin-like_C"/>
</dbReference>
<keyword evidence="4" id="KW-0472">Membrane</keyword>